<evidence type="ECO:0000313" key="1">
    <source>
        <dbReference type="EMBL" id="TWU36496.1"/>
    </source>
</evidence>
<sequence>MKFILQPWQLMLIILASSVNRQQQEVIEYLRTENAVLKEKFAKKRILLTDDQRRRLAVKGKILGRKTLEQFETLFTADTIMRWHRQLVANGWDYSDRKENSGLNFGYSYSLLDWHFSRSPPEVFILPSSHRREVKVILVISRFRVRRCSNSIELDLGVHDADHAPRFIECVLKAVDRHDFVFERDIVSPIGALEEIGCDSCIIILVSTRRSAYRLL</sequence>
<accession>A0A5C6DNG4</accession>
<dbReference type="RefSeq" id="WP_146601934.1">
    <property type="nucleotide sequence ID" value="NZ_SJPY01000008.1"/>
</dbReference>
<dbReference type="OrthoDB" id="263927at2"/>
<reference evidence="1 2" key="1">
    <citation type="submission" date="2019-02" db="EMBL/GenBank/DDBJ databases">
        <title>Deep-cultivation of Planctomycetes and their phenomic and genomic characterization uncovers novel biology.</title>
        <authorList>
            <person name="Wiegand S."/>
            <person name="Jogler M."/>
            <person name="Boedeker C."/>
            <person name="Pinto D."/>
            <person name="Vollmers J."/>
            <person name="Rivas-Marin E."/>
            <person name="Kohn T."/>
            <person name="Peeters S.H."/>
            <person name="Heuer A."/>
            <person name="Rast P."/>
            <person name="Oberbeckmann S."/>
            <person name="Bunk B."/>
            <person name="Jeske O."/>
            <person name="Meyerdierks A."/>
            <person name="Storesund J.E."/>
            <person name="Kallscheuer N."/>
            <person name="Luecker S."/>
            <person name="Lage O.M."/>
            <person name="Pohl T."/>
            <person name="Merkel B.J."/>
            <person name="Hornburger P."/>
            <person name="Mueller R.-W."/>
            <person name="Bruemmer F."/>
            <person name="Labrenz M."/>
            <person name="Spormann A.M."/>
            <person name="Op Den Camp H."/>
            <person name="Overmann J."/>
            <person name="Amann R."/>
            <person name="Jetten M.S.M."/>
            <person name="Mascher T."/>
            <person name="Medema M.H."/>
            <person name="Devos D.P."/>
            <person name="Kaster A.-K."/>
            <person name="Ovreas L."/>
            <person name="Rohde M."/>
            <person name="Galperin M.Y."/>
            <person name="Jogler C."/>
        </authorList>
    </citation>
    <scope>NUCLEOTIDE SEQUENCE [LARGE SCALE GENOMIC DNA]</scope>
    <source>
        <strain evidence="1 2">Q31b</strain>
    </source>
</reference>
<comment type="caution">
    <text evidence="1">The sequence shown here is derived from an EMBL/GenBank/DDBJ whole genome shotgun (WGS) entry which is preliminary data.</text>
</comment>
<protein>
    <submittedName>
        <fullName evidence="1">Uncharacterized protein</fullName>
    </submittedName>
</protein>
<name>A0A5C6DNG4_9BACT</name>
<dbReference type="EMBL" id="SJPY01000008">
    <property type="protein sequence ID" value="TWU36496.1"/>
    <property type="molecule type" value="Genomic_DNA"/>
</dbReference>
<proteinExistence type="predicted"/>
<organism evidence="1 2">
    <name type="scientific">Novipirellula aureliae</name>
    <dbReference type="NCBI Taxonomy" id="2527966"/>
    <lineage>
        <taxon>Bacteria</taxon>
        <taxon>Pseudomonadati</taxon>
        <taxon>Planctomycetota</taxon>
        <taxon>Planctomycetia</taxon>
        <taxon>Pirellulales</taxon>
        <taxon>Pirellulaceae</taxon>
        <taxon>Novipirellula</taxon>
    </lineage>
</organism>
<evidence type="ECO:0000313" key="2">
    <source>
        <dbReference type="Proteomes" id="UP000315471"/>
    </source>
</evidence>
<dbReference type="AlphaFoldDB" id="A0A5C6DNG4"/>
<keyword evidence="2" id="KW-1185">Reference proteome</keyword>
<gene>
    <name evidence="1" type="ORF">Q31b_47770</name>
</gene>
<dbReference type="Proteomes" id="UP000315471">
    <property type="component" value="Unassembled WGS sequence"/>
</dbReference>